<proteinExistence type="predicted"/>
<feature type="compositionally biased region" description="Basic and acidic residues" evidence="1">
    <location>
        <begin position="86"/>
        <end position="98"/>
    </location>
</feature>
<dbReference type="PANTHER" id="PTHR31286">
    <property type="entry name" value="GLYCINE-RICH CELL WALL STRUCTURAL PROTEIN 1.8-LIKE"/>
    <property type="match status" value="1"/>
</dbReference>
<dbReference type="Proteomes" id="UP000236291">
    <property type="component" value="Unassembled WGS sequence"/>
</dbReference>
<dbReference type="PANTHER" id="PTHR31286:SF153">
    <property type="entry name" value="DUF4283 DOMAIN PROTEIN"/>
    <property type="match status" value="1"/>
</dbReference>
<comment type="caution">
    <text evidence="3">The sequence shown here is derived from an EMBL/GenBank/DDBJ whole genome shotgun (WGS) entry which is preliminary data.</text>
</comment>
<dbReference type="AlphaFoldDB" id="A0A2K3JYM4"/>
<feature type="non-terminal residue" evidence="3">
    <location>
        <position position="118"/>
    </location>
</feature>
<sequence length="118" mass="13394">MRVKIRVDVRKPLKIEKKIDVNGGEGGVVKFKYEKLGLFCFVCGILGHSEDKCDVRYAIERDDGKRSWSNEIRVDVRRPGGCMDSRWLREEGRGRADTFTESQSRGNATNSSHSSQSN</sequence>
<dbReference type="Pfam" id="PF14392">
    <property type="entry name" value="zf-CCHC_4"/>
    <property type="match status" value="1"/>
</dbReference>
<gene>
    <name evidence="3" type="ORF">L195_g059531</name>
</gene>
<dbReference type="EMBL" id="ASHM01130594">
    <property type="protein sequence ID" value="PNX59122.1"/>
    <property type="molecule type" value="Genomic_DNA"/>
</dbReference>
<evidence type="ECO:0000259" key="2">
    <source>
        <dbReference type="Pfam" id="PF14392"/>
    </source>
</evidence>
<evidence type="ECO:0000256" key="1">
    <source>
        <dbReference type="SAM" id="MobiDB-lite"/>
    </source>
</evidence>
<feature type="region of interest" description="Disordered" evidence="1">
    <location>
        <begin position="85"/>
        <end position="118"/>
    </location>
</feature>
<name>A0A2K3JYM4_TRIPR</name>
<feature type="domain" description="Zinc knuckle CX2CX4HX4C" evidence="2">
    <location>
        <begin position="7"/>
        <end position="54"/>
    </location>
</feature>
<evidence type="ECO:0000313" key="4">
    <source>
        <dbReference type="Proteomes" id="UP000236291"/>
    </source>
</evidence>
<dbReference type="InterPro" id="IPR025836">
    <property type="entry name" value="Zn_knuckle_CX2CX4HX4C"/>
</dbReference>
<organism evidence="3 4">
    <name type="scientific">Trifolium pratense</name>
    <name type="common">Red clover</name>
    <dbReference type="NCBI Taxonomy" id="57577"/>
    <lineage>
        <taxon>Eukaryota</taxon>
        <taxon>Viridiplantae</taxon>
        <taxon>Streptophyta</taxon>
        <taxon>Embryophyta</taxon>
        <taxon>Tracheophyta</taxon>
        <taxon>Spermatophyta</taxon>
        <taxon>Magnoliopsida</taxon>
        <taxon>eudicotyledons</taxon>
        <taxon>Gunneridae</taxon>
        <taxon>Pentapetalae</taxon>
        <taxon>rosids</taxon>
        <taxon>fabids</taxon>
        <taxon>Fabales</taxon>
        <taxon>Fabaceae</taxon>
        <taxon>Papilionoideae</taxon>
        <taxon>50 kb inversion clade</taxon>
        <taxon>NPAAA clade</taxon>
        <taxon>Hologalegina</taxon>
        <taxon>IRL clade</taxon>
        <taxon>Trifolieae</taxon>
        <taxon>Trifolium</taxon>
    </lineage>
</organism>
<reference evidence="3 4" key="1">
    <citation type="journal article" date="2014" name="Am. J. Bot.">
        <title>Genome assembly and annotation for red clover (Trifolium pratense; Fabaceae).</title>
        <authorList>
            <person name="Istvanek J."/>
            <person name="Jaros M."/>
            <person name="Krenek A."/>
            <person name="Repkova J."/>
        </authorList>
    </citation>
    <scope>NUCLEOTIDE SEQUENCE [LARGE SCALE GENOMIC DNA]</scope>
    <source>
        <strain evidence="4">cv. Tatra</strain>
        <tissue evidence="3">Young leaves</tissue>
    </source>
</reference>
<dbReference type="InterPro" id="IPR040256">
    <property type="entry name" value="At4g02000-like"/>
</dbReference>
<reference evidence="3 4" key="2">
    <citation type="journal article" date="2017" name="Front. Plant Sci.">
        <title>Gene Classification and Mining of Molecular Markers Useful in Red Clover (Trifolium pratense) Breeding.</title>
        <authorList>
            <person name="Istvanek J."/>
            <person name="Dluhosova J."/>
            <person name="Dluhos P."/>
            <person name="Patkova L."/>
            <person name="Nedelnik J."/>
            <person name="Repkova J."/>
        </authorList>
    </citation>
    <scope>NUCLEOTIDE SEQUENCE [LARGE SCALE GENOMIC DNA]</scope>
    <source>
        <strain evidence="4">cv. Tatra</strain>
        <tissue evidence="3">Young leaves</tissue>
    </source>
</reference>
<evidence type="ECO:0000313" key="3">
    <source>
        <dbReference type="EMBL" id="PNX59122.1"/>
    </source>
</evidence>
<protein>
    <submittedName>
        <fullName evidence="3">Cysteine desulfurase mitochondrial-like</fullName>
    </submittedName>
</protein>
<accession>A0A2K3JYM4</accession>
<feature type="compositionally biased region" description="Polar residues" evidence="1">
    <location>
        <begin position="99"/>
        <end position="118"/>
    </location>
</feature>